<dbReference type="InterPro" id="IPR038330">
    <property type="entry name" value="TspO/MBR-related_sf"/>
</dbReference>
<dbReference type="CDD" id="cd15904">
    <property type="entry name" value="TSPO_MBR"/>
    <property type="match status" value="1"/>
</dbReference>
<evidence type="ECO:0000313" key="7">
    <source>
        <dbReference type="EMBL" id="HJA04311.1"/>
    </source>
</evidence>
<comment type="caution">
    <text evidence="7">The sequence shown here is derived from an EMBL/GenBank/DDBJ whole genome shotgun (WGS) entry which is preliminary data.</text>
</comment>
<name>A0A9D2H6F8_9MICO</name>
<reference evidence="7" key="2">
    <citation type="submission" date="2021-04" db="EMBL/GenBank/DDBJ databases">
        <authorList>
            <person name="Gilroy R."/>
        </authorList>
    </citation>
    <scope>NUCLEOTIDE SEQUENCE</scope>
    <source>
        <strain evidence="7">ChiHjej8B7-3636</strain>
    </source>
</reference>
<reference evidence="7" key="1">
    <citation type="journal article" date="2021" name="PeerJ">
        <title>Extensive microbial diversity within the chicken gut microbiome revealed by metagenomics and culture.</title>
        <authorList>
            <person name="Gilroy R."/>
            <person name="Ravi A."/>
            <person name="Getino M."/>
            <person name="Pursley I."/>
            <person name="Horton D.L."/>
            <person name="Alikhan N.F."/>
            <person name="Baker D."/>
            <person name="Gharbi K."/>
            <person name="Hall N."/>
            <person name="Watson M."/>
            <person name="Adriaenssens E.M."/>
            <person name="Foster-Nyarko E."/>
            <person name="Jarju S."/>
            <person name="Secka A."/>
            <person name="Antonio M."/>
            <person name="Oren A."/>
            <person name="Chaudhuri R.R."/>
            <person name="La Ragione R."/>
            <person name="Hildebrand F."/>
            <person name="Pallen M.J."/>
        </authorList>
    </citation>
    <scope>NUCLEOTIDE SEQUENCE</scope>
    <source>
        <strain evidence="7">ChiHjej8B7-3636</strain>
    </source>
</reference>
<keyword evidence="5 6" id="KW-0472">Membrane</keyword>
<feature type="transmembrane region" description="Helical" evidence="6">
    <location>
        <begin position="53"/>
        <end position="74"/>
    </location>
</feature>
<evidence type="ECO:0000256" key="4">
    <source>
        <dbReference type="ARBA" id="ARBA00022989"/>
    </source>
</evidence>
<dbReference type="Pfam" id="PF03073">
    <property type="entry name" value="TspO_MBR"/>
    <property type="match status" value="1"/>
</dbReference>
<evidence type="ECO:0000313" key="8">
    <source>
        <dbReference type="Proteomes" id="UP000824220"/>
    </source>
</evidence>
<evidence type="ECO:0000256" key="3">
    <source>
        <dbReference type="ARBA" id="ARBA00022692"/>
    </source>
</evidence>
<dbReference type="Gene3D" id="1.20.1260.100">
    <property type="entry name" value="TspO/MBR protein"/>
    <property type="match status" value="1"/>
</dbReference>
<evidence type="ECO:0000256" key="6">
    <source>
        <dbReference type="SAM" id="Phobius"/>
    </source>
</evidence>
<dbReference type="GO" id="GO:0016020">
    <property type="term" value="C:membrane"/>
    <property type="evidence" value="ECO:0007669"/>
    <property type="project" value="UniProtKB-SubCell"/>
</dbReference>
<evidence type="ECO:0000256" key="2">
    <source>
        <dbReference type="ARBA" id="ARBA00007524"/>
    </source>
</evidence>
<feature type="transmembrane region" description="Helical" evidence="6">
    <location>
        <begin position="86"/>
        <end position="109"/>
    </location>
</feature>
<feature type="transmembrane region" description="Helical" evidence="6">
    <location>
        <begin position="149"/>
        <end position="169"/>
    </location>
</feature>
<dbReference type="PANTHER" id="PTHR10057:SF0">
    <property type="entry name" value="TRANSLOCATOR PROTEIN"/>
    <property type="match status" value="1"/>
</dbReference>
<evidence type="ECO:0000256" key="1">
    <source>
        <dbReference type="ARBA" id="ARBA00004141"/>
    </source>
</evidence>
<comment type="similarity">
    <text evidence="2">Belongs to the TspO/BZRP family.</text>
</comment>
<proteinExistence type="inferred from homology"/>
<keyword evidence="4 6" id="KW-1133">Transmembrane helix</keyword>
<dbReference type="GO" id="GO:0033013">
    <property type="term" value="P:tetrapyrrole metabolic process"/>
    <property type="evidence" value="ECO:0007669"/>
    <property type="project" value="UniProtKB-ARBA"/>
</dbReference>
<dbReference type="Proteomes" id="UP000824220">
    <property type="component" value="Unassembled WGS sequence"/>
</dbReference>
<dbReference type="FunFam" id="1.20.1260.100:FF:000001">
    <property type="entry name" value="translocator protein 2"/>
    <property type="match status" value="1"/>
</dbReference>
<gene>
    <name evidence="7" type="ORF">H9800_05565</name>
</gene>
<dbReference type="PIRSF" id="PIRSF005859">
    <property type="entry name" value="PBR"/>
    <property type="match status" value="1"/>
</dbReference>
<protein>
    <submittedName>
        <fullName evidence="7">Tryptophan-rich sensory protein</fullName>
    </submittedName>
</protein>
<dbReference type="PANTHER" id="PTHR10057">
    <property type="entry name" value="PERIPHERAL-TYPE BENZODIAZEPINE RECEPTOR"/>
    <property type="match status" value="1"/>
</dbReference>
<accession>A0A9D2H6F8</accession>
<comment type="subcellular location">
    <subcellularLocation>
        <location evidence="1">Membrane</location>
        <topology evidence="1">Multi-pass membrane protein</topology>
    </subcellularLocation>
</comment>
<dbReference type="InterPro" id="IPR004307">
    <property type="entry name" value="TspO_MBR"/>
</dbReference>
<organism evidence="7 8">
    <name type="scientific">Candidatus Microbacterium stercoravium</name>
    <dbReference type="NCBI Taxonomy" id="2838697"/>
    <lineage>
        <taxon>Bacteria</taxon>
        <taxon>Bacillati</taxon>
        <taxon>Actinomycetota</taxon>
        <taxon>Actinomycetes</taxon>
        <taxon>Micrococcales</taxon>
        <taxon>Microbacteriaceae</taxon>
        <taxon>Microbacterium</taxon>
    </lineage>
</organism>
<dbReference type="EMBL" id="DXAM01000079">
    <property type="protein sequence ID" value="HJA04311.1"/>
    <property type="molecule type" value="Genomic_DNA"/>
</dbReference>
<dbReference type="AlphaFoldDB" id="A0A9D2H6F8"/>
<evidence type="ECO:0000256" key="5">
    <source>
        <dbReference type="ARBA" id="ARBA00023136"/>
    </source>
</evidence>
<feature type="transmembrane region" description="Helical" evidence="6">
    <location>
        <begin position="12"/>
        <end position="33"/>
    </location>
</feature>
<keyword evidence="3 6" id="KW-0812">Transmembrane</keyword>
<sequence>MTRRVPVGRQIAVAVALLVAVAAIAIGGSFATAGNVDGWYADIDKVPWHPPGWLFGPVWSVMYVLIAASGFVLWRRTAADGRAWDPALTVYVVQLALNAAWTPIFFAGYPLIGEAAWWIALGVILALIVSVVVLMGFDTIRSKTAGWLLAPYLIWLLFASTLNVGVVALN</sequence>
<feature type="transmembrane region" description="Helical" evidence="6">
    <location>
        <begin position="115"/>
        <end position="137"/>
    </location>
</feature>